<evidence type="ECO:0000256" key="2">
    <source>
        <dbReference type="ARBA" id="ARBA00022833"/>
    </source>
</evidence>
<dbReference type="Pfam" id="PF00107">
    <property type="entry name" value="ADH_zinc_N"/>
    <property type="match status" value="1"/>
</dbReference>
<dbReference type="GO" id="GO:0016491">
    <property type="term" value="F:oxidoreductase activity"/>
    <property type="evidence" value="ECO:0007669"/>
    <property type="project" value="UniProtKB-KW"/>
</dbReference>
<dbReference type="InterPro" id="IPR013154">
    <property type="entry name" value="ADH-like_N"/>
</dbReference>
<sequence>MKALFLEDTKVFKMKDIPMKEEQNKVTIKVKTMGICGSDISAYKGVLPLGTLPRVLGHEIAGEIVSVPKNDKGLKAGDKVAVEPYQYCGKCYPCSIGRTNSCENMRVIGVHENGGYMEYINHDIHLVHKVPEDMSPIHAAMVEPLTISMQAVDRVLVKKGEHVVITGAGTIGLLAALYVKYLGSVPIVVDPAVKRLEIAKELGMDYVFDPVNEDVVEKISRITNKKMAEVVIEASGAVAAVKSSIDYVSYTGRISLVGYPNEEIPLPTFLITKKELDIKGARNCVKKFPEAIQLIYEGKVNVKPIITNVIGFEEMPEYFKKISKNPNDYLKVIAEIN</sequence>
<keyword evidence="3" id="KW-0560">Oxidoreductase</keyword>
<evidence type="ECO:0000256" key="3">
    <source>
        <dbReference type="ARBA" id="ARBA00023002"/>
    </source>
</evidence>
<proteinExistence type="predicted"/>
<dbReference type="Gene3D" id="3.90.180.10">
    <property type="entry name" value="Medium-chain alcohol dehydrogenases, catalytic domain"/>
    <property type="match status" value="1"/>
</dbReference>
<dbReference type="SUPFAM" id="SSF50129">
    <property type="entry name" value="GroES-like"/>
    <property type="match status" value="1"/>
</dbReference>
<dbReference type="STRING" id="36842.SAMN02194393_04097"/>
<gene>
    <name evidence="5" type="ORF">SAMN02194393_04097</name>
</gene>
<dbReference type="OrthoDB" id="9769198at2"/>
<feature type="domain" description="Enoyl reductase (ER)" evidence="4">
    <location>
        <begin position="6"/>
        <end position="334"/>
    </location>
</feature>
<dbReference type="GO" id="GO:0046872">
    <property type="term" value="F:metal ion binding"/>
    <property type="evidence" value="ECO:0007669"/>
    <property type="project" value="UniProtKB-KW"/>
</dbReference>
<dbReference type="EMBL" id="FUZT01000011">
    <property type="protein sequence ID" value="SKC84405.1"/>
    <property type="molecule type" value="Genomic_DNA"/>
</dbReference>
<evidence type="ECO:0000313" key="6">
    <source>
        <dbReference type="Proteomes" id="UP000190285"/>
    </source>
</evidence>
<dbReference type="InterPro" id="IPR013149">
    <property type="entry name" value="ADH-like_C"/>
</dbReference>
<dbReference type="PANTHER" id="PTHR43401:SF2">
    <property type="entry name" value="L-THREONINE 3-DEHYDROGENASE"/>
    <property type="match status" value="1"/>
</dbReference>
<dbReference type="InterPro" id="IPR011032">
    <property type="entry name" value="GroES-like_sf"/>
</dbReference>
<dbReference type="Pfam" id="PF08240">
    <property type="entry name" value="ADH_N"/>
    <property type="match status" value="1"/>
</dbReference>
<keyword evidence="6" id="KW-1185">Reference proteome</keyword>
<organism evidence="5 6">
    <name type="scientific">Maledivibacter halophilus</name>
    <dbReference type="NCBI Taxonomy" id="36842"/>
    <lineage>
        <taxon>Bacteria</taxon>
        <taxon>Bacillati</taxon>
        <taxon>Bacillota</taxon>
        <taxon>Clostridia</taxon>
        <taxon>Peptostreptococcales</taxon>
        <taxon>Caminicellaceae</taxon>
        <taxon>Maledivibacter</taxon>
    </lineage>
</organism>
<dbReference type="InterPro" id="IPR050129">
    <property type="entry name" value="Zn_alcohol_dh"/>
</dbReference>
<evidence type="ECO:0000259" key="4">
    <source>
        <dbReference type="SMART" id="SM00829"/>
    </source>
</evidence>
<dbReference type="Proteomes" id="UP000190285">
    <property type="component" value="Unassembled WGS sequence"/>
</dbReference>
<dbReference type="SMART" id="SM00829">
    <property type="entry name" value="PKS_ER"/>
    <property type="match status" value="1"/>
</dbReference>
<evidence type="ECO:0000313" key="5">
    <source>
        <dbReference type="EMBL" id="SKC84405.1"/>
    </source>
</evidence>
<dbReference type="InterPro" id="IPR036291">
    <property type="entry name" value="NAD(P)-bd_dom_sf"/>
</dbReference>
<dbReference type="InterPro" id="IPR020843">
    <property type="entry name" value="ER"/>
</dbReference>
<keyword evidence="2" id="KW-0862">Zinc</keyword>
<protein>
    <submittedName>
        <fullName evidence="5">2-desacetyl-2-hydroxyethyl bacteriochlorophyllide A dehydrogenase</fullName>
    </submittedName>
</protein>
<dbReference type="RefSeq" id="WP_079494208.1">
    <property type="nucleotide sequence ID" value="NZ_FUZT01000011.1"/>
</dbReference>
<dbReference type="Gene3D" id="3.40.50.720">
    <property type="entry name" value="NAD(P)-binding Rossmann-like Domain"/>
    <property type="match status" value="1"/>
</dbReference>
<keyword evidence="1" id="KW-0479">Metal-binding</keyword>
<dbReference type="PANTHER" id="PTHR43401">
    <property type="entry name" value="L-THREONINE 3-DEHYDROGENASE"/>
    <property type="match status" value="1"/>
</dbReference>
<reference evidence="5 6" key="1">
    <citation type="submission" date="2017-02" db="EMBL/GenBank/DDBJ databases">
        <authorList>
            <person name="Peterson S.W."/>
        </authorList>
    </citation>
    <scope>NUCLEOTIDE SEQUENCE [LARGE SCALE GENOMIC DNA]</scope>
    <source>
        <strain evidence="5 6">M1</strain>
    </source>
</reference>
<accession>A0A1T5M8E0</accession>
<evidence type="ECO:0000256" key="1">
    <source>
        <dbReference type="ARBA" id="ARBA00022723"/>
    </source>
</evidence>
<dbReference type="SUPFAM" id="SSF51735">
    <property type="entry name" value="NAD(P)-binding Rossmann-fold domains"/>
    <property type="match status" value="1"/>
</dbReference>
<name>A0A1T5M8E0_9FIRM</name>
<dbReference type="AlphaFoldDB" id="A0A1T5M8E0"/>